<dbReference type="InterPro" id="IPR000953">
    <property type="entry name" value="Chromo/chromo_shadow_dom"/>
</dbReference>
<sequence>MIVDLPKDGAYDSILVIINSFTNYRIFIECSKKLKAPELAELFLQHVWKHHGIPEKTISDRGRTLTSLWLTIPQSDRQTKHVNPSIKNFLRAYSGINQKDWTRWLPMARFAYNNTVHSSTGKTLFKALYGWEPSLTPSNVPTDEVEATLQQAKNCMIAGEPDQLKTLSPKLMEQHLRPFKIMEKISDRAYWLELPLSMKIHNVFYVGLLLKVKRDKARTFENRPPPVTVDREEEYKVEGITDMEEQNREWFFRVNWKGYRSEENTWEPRENLKNAKKILKNFEKEMKKKALGAAKALRGEAVS</sequence>
<dbReference type="EMBL" id="CP059660">
    <property type="protein sequence ID" value="QRW17966.1"/>
    <property type="molecule type" value="Genomic_DNA"/>
</dbReference>
<dbReference type="SMART" id="SM00298">
    <property type="entry name" value="CHROMO"/>
    <property type="match status" value="1"/>
</dbReference>
<organism evidence="2 3">
    <name type="scientific">Rhizoctonia solani</name>
    <dbReference type="NCBI Taxonomy" id="456999"/>
    <lineage>
        <taxon>Eukaryota</taxon>
        <taxon>Fungi</taxon>
        <taxon>Dikarya</taxon>
        <taxon>Basidiomycota</taxon>
        <taxon>Agaricomycotina</taxon>
        <taxon>Agaricomycetes</taxon>
        <taxon>Cantharellales</taxon>
        <taxon>Ceratobasidiaceae</taxon>
        <taxon>Rhizoctonia</taxon>
    </lineage>
</organism>
<evidence type="ECO:0000313" key="3">
    <source>
        <dbReference type="Proteomes" id="UP000650533"/>
    </source>
</evidence>
<reference evidence="2" key="1">
    <citation type="submission" date="2020-05" db="EMBL/GenBank/DDBJ databases">
        <title>Evolutionary and genomic comparisons of hybrid uninucleate and nonhybrid Rhizoctonia fungi.</title>
        <authorList>
            <person name="Li C."/>
            <person name="Chen X."/>
        </authorList>
    </citation>
    <scope>NUCLEOTIDE SEQUENCE</scope>
    <source>
        <strain evidence="2">AG-1 IA</strain>
    </source>
</reference>
<gene>
    <name evidence="2" type="ORF">RhiXN_02890</name>
</gene>
<dbReference type="Pfam" id="PF24626">
    <property type="entry name" value="SH3_Tf2-1"/>
    <property type="match status" value="1"/>
</dbReference>
<dbReference type="GO" id="GO:0003676">
    <property type="term" value="F:nucleic acid binding"/>
    <property type="evidence" value="ECO:0007669"/>
    <property type="project" value="InterPro"/>
</dbReference>
<dbReference type="Pfam" id="PF00385">
    <property type="entry name" value="Chromo"/>
    <property type="match status" value="1"/>
</dbReference>
<dbReference type="PANTHER" id="PTHR45835:SF99">
    <property type="entry name" value="CHROMO DOMAIN-CONTAINING PROTEIN-RELATED"/>
    <property type="match status" value="1"/>
</dbReference>
<dbReference type="PROSITE" id="PS50013">
    <property type="entry name" value="CHROMO_2"/>
    <property type="match status" value="1"/>
</dbReference>
<evidence type="ECO:0000259" key="1">
    <source>
        <dbReference type="PROSITE" id="PS50013"/>
    </source>
</evidence>
<evidence type="ECO:0000313" key="2">
    <source>
        <dbReference type="EMBL" id="QRW17966.1"/>
    </source>
</evidence>
<accession>A0A8H8STK0</accession>
<name>A0A8H8STK0_9AGAM</name>
<protein>
    <recommendedName>
        <fullName evidence="1">Chromo domain-containing protein</fullName>
    </recommendedName>
</protein>
<dbReference type="Proteomes" id="UP000650533">
    <property type="component" value="Chromosome 3"/>
</dbReference>
<dbReference type="Gene3D" id="2.40.50.40">
    <property type="match status" value="1"/>
</dbReference>
<dbReference type="RefSeq" id="XP_043178203.1">
    <property type="nucleotide sequence ID" value="XM_043322707.1"/>
</dbReference>
<dbReference type="InterPro" id="IPR023780">
    <property type="entry name" value="Chromo_domain"/>
</dbReference>
<dbReference type="GeneID" id="67025170"/>
<dbReference type="KEGG" id="rsx:RhiXN_02890"/>
<dbReference type="GO" id="GO:0006338">
    <property type="term" value="P:chromatin remodeling"/>
    <property type="evidence" value="ECO:0007669"/>
    <property type="project" value="UniProtKB-ARBA"/>
</dbReference>
<dbReference type="SUPFAM" id="SSF53098">
    <property type="entry name" value="Ribonuclease H-like"/>
    <property type="match status" value="1"/>
</dbReference>
<feature type="domain" description="Chromo" evidence="1">
    <location>
        <begin position="235"/>
        <end position="285"/>
    </location>
</feature>
<dbReference type="InterPro" id="IPR016197">
    <property type="entry name" value="Chromo-like_dom_sf"/>
</dbReference>
<dbReference type="PANTHER" id="PTHR45835">
    <property type="entry name" value="YALI0A06105P"/>
    <property type="match status" value="1"/>
</dbReference>
<dbReference type="InterPro" id="IPR056924">
    <property type="entry name" value="SH3_Tf2-1"/>
</dbReference>
<dbReference type="AlphaFoldDB" id="A0A8H8STK0"/>
<proteinExistence type="predicted"/>
<dbReference type="SUPFAM" id="SSF54160">
    <property type="entry name" value="Chromo domain-like"/>
    <property type="match status" value="1"/>
</dbReference>
<dbReference type="InterPro" id="IPR036397">
    <property type="entry name" value="RNaseH_sf"/>
</dbReference>
<dbReference type="Gene3D" id="3.30.420.10">
    <property type="entry name" value="Ribonuclease H-like superfamily/Ribonuclease H"/>
    <property type="match status" value="2"/>
</dbReference>
<dbReference type="InterPro" id="IPR012337">
    <property type="entry name" value="RNaseH-like_sf"/>
</dbReference>